<feature type="domain" description="D-isomer specific 2-hydroxyacid dehydrogenase NAD-binding" evidence="3">
    <location>
        <begin position="242"/>
        <end position="333"/>
    </location>
</feature>
<dbReference type="Gene3D" id="3.40.50.720">
    <property type="entry name" value="NAD(P)-binding Rossmann-like Domain"/>
    <property type="match status" value="2"/>
</dbReference>
<evidence type="ECO:0000259" key="3">
    <source>
        <dbReference type="Pfam" id="PF02826"/>
    </source>
</evidence>
<dbReference type="STRING" id="1448318.A0A319EB30"/>
<evidence type="ECO:0000313" key="5">
    <source>
        <dbReference type="Proteomes" id="UP000248423"/>
    </source>
</evidence>
<dbReference type="Pfam" id="PF02826">
    <property type="entry name" value="2-Hacid_dh_C"/>
    <property type="match status" value="2"/>
</dbReference>
<gene>
    <name evidence="4" type="ORF">BO78DRAFT_437154</name>
</gene>
<name>A0A319EB30_ASPSB</name>
<dbReference type="InterPro" id="IPR006140">
    <property type="entry name" value="D-isomer_DH_NAD-bd"/>
</dbReference>
<evidence type="ECO:0000313" key="4">
    <source>
        <dbReference type="EMBL" id="PYI00914.1"/>
    </source>
</evidence>
<dbReference type="InterPro" id="IPR036291">
    <property type="entry name" value="NAD(P)-bd_dom_sf"/>
</dbReference>
<dbReference type="CDD" id="cd12163">
    <property type="entry name" value="2-Hacid_dh_5"/>
    <property type="match status" value="1"/>
</dbReference>
<organism evidence="4 5">
    <name type="scientific">Aspergillus sclerotiicarbonarius (strain CBS 121057 / IBT 28362)</name>
    <dbReference type="NCBI Taxonomy" id="1448318"/>
    <lineage>
        <taxon>Eukaryota</taxon>
        <taxon>Fungi</taxon>
        <taxon>Dikarya</taxon>
        <taxon>Ascomycota</taxon>
        <taxon>Pezizomycotina</taxon>
        <taxon>Eurotiomycetes</taxon>
        <taxon>Eurotiomycetidae</taxon>
        <taxon>Eurotiales</taxon>
        <taxon>Aspergillaceae</taxon>
        <taxon>Aspergillus</taxon>
        <taxon>Aspergillus subgen. Circumdati</taxon>
    </lineage>
</organism>
<dbReference type="PANTHER" id="PTHR43333">
    <property type="entry name" value="2-HACID_DH_C DOMAIN-CONTAINING PROTEIN"/>
    <property type="match status" value="1"/>
</dbReference>
<dbReference type="OrthoDB" id="298012at2759"/>
<dbReference type="GO" id="GO:0016491">
    <property type="term" value="F:oxidoreductase activity"/>
    <property type="evidence" value="ECO:0007669"/>
    <property type="project" value="UniProtKB-KW"/>
</dbReference>
<dbReference type="VEuPathDB" id="FungiDB:BO78DRAFT_437154"/>
<accession>A0A319EB30</accession>
<dbReference type="AlphaFoldDB" id="A0A319EB30"/>
<dbReference type="EMBL" id="KZ826431">
    <property type="protein sequence ID" value="PYI00914.1"/>
    <property type="molecule type" value="Genomic_DNA"/>
</dbReference>
<feature type="domain" description="D-isomer specific 2-hydroxyacid dehydrogenase NAD-binding" evidence="3">
    <location>
        <begin position="136"/>
        <end position="207"/>
    </location>
</feature>
<protein>
    <submittedName>
        <fullName evidence="4">D-isomer specific 2-hydroxyacid dehydrogenase</fullName>
    </submittedName>
</protein>
<reference evidence="4 5" key="1">
    <citation type="submission" date="2018-02" db="EMBL/GenBank/DDBJ databases">
        <title>The genomes of Aspergillus section Nigri reveals drivers in fungal speciation.</title>
        <authorList>
            <consortium name="DOE Joint Genome Institute"/>
            <person name="Vesth T.C."/>
            <person name="Nybo J."/>
            <person name="Theobald S."/>
            <person name="Brandl J."/>
            <person name="Frisvad J.C."/>
            <person name="Nielsen K.F."/>
            <person name="Lyhne E.K."/>
            <person name="Kogle M.E."/>
            <person name="Kuo A."/>
            <person name="Riley R."/>
            <person name="Clum A."/>
            <person name="Nolan M."/>
            <person name="Lipzen A."/>
            <person name="Salamov A."/>
            <person name="Henrissat B."/>
            <person name="Wiebenga A."/>
            <person name="De vries R.P."/>
            <person name="Grigoriev I.V."/>
            <person name="Mortensen U.H."/>
            <person name="Andersen M.R."/>
            <person name="Baker S.E."/>
        </authorList>
    </citation>
    <scope>NUCLEOTIDE SEQUENCE [LARGE SCALE GENOMIC DNA]</scope>
    <source>
        <strain evidence="4 5">CBS 121057</strain>
    </source>
</reference>
<dbReference type="GO" id="GO:0051287">
    <property type="term" value="F:NAD binding"/>
    <property type="evidence" value="ECO:0007669"/>
    <property type="project" value="InterPro"/>
</dbReference>
<keyword evidence="2" id="KW-0520">NAD</keyword>
<dbReference type="SUPFAM" id="SSF51735">
    <property type="entry name" value="NAD(P)-binding Rossmann-fold domains"/>
    <property type="match status" value="1"/>
</dbReference>
<sequence length="370" mass="41786">MASSDLVLFIQPFAPPDQWLQSVRENHPGIRVEYHQVEMYAKELPPIPEETWKETTVLFTWQLFPPKEWVPNLQYVQLLSAGCNQLLGMPIFEDTDIAFCTSNGNHPFQRPRMLGHLISPSASQMAAIYPEWVFSTFLAFQHHIPEYLDNQRACKWVDPPSDEDTEDAVGLRVGILGYGCIGRQIARVAKAFGMDVYAYALHERATPESRKSDSYTEPGLGDPEGEFPSAWFFGKDQLNTFLASDLDLLVITLPLTNQTRGMISREQFDILSKKKTYVSNAGRGPIINTEDLMVALDEGKIRGAALDVTDPEPLPADHRLWGYKNVIITPHCSGNSSHYYERVLKIFACNLDRRAQGKGLLNHVNRSLGY</sequence>
<dbReference type="PANTHER" id="PTHR43333:SF1">
    <property type="entry name" value="D-ISOMER SPECIFIC 2-HYDROXYACID DEHYDROGENASE NAD-BINDING DOMAIN-CONTAINING PROTEIN"/>
    <property type="match status" value="1"/>
</dbReference>
<evidence type="ECO:0000256" key="1">
    <source>
        <dbReference type="ARBA" id="ARBA00023002"/>
    </source>
</evidence>
<keyword evidence="1" id="KW-0560">Oxidoreductase</keyword>
<keyword evidence="5" id="KW-1185">Reference proteome</keyword>
<evidence type="ECO:0000256" key="2">
    <source>
        <dbReference type="ARBA" id="ARBA00023027"/>
    </source>
</evidence>
<dbReference type="Proteomes" id="UP000248423">
    <property type="component" value="Unassembled WGS sequence"/>
</dbReference>
<proteinExistence type="predicted"/>